<dbReference type="Pfam" id="PF07738">
    <property type="entry name" value="Sad1_UNC"/>
    <property type="match status" value="1"/>
</dbReference>
<dbReference type="AlphaFoldDB" id="A0A7U3Q2G6"/>
<dbReference type="OrthoDB" id="266334at2759"/>
<evidence type="ECO:0000256" key="3">
    <source>
        <dbReference type="ARBA" id="ARBA00022989"/>
    </source>
</evidence>
<feature type="region of interest" description="Disordered" evidence="5">
    <location>
        <begin position="145"/>
        <end position="167"/>
    </location>
</feature>
<dbReference type="PANTHER" id="PTHR12953:SF0">
    <property type="entry name" value="SUN DOMAIN-CONTAINING OSSIFICATION FACTOR"/>
    <property type="match status" value="1"/>
</dbReference>
<reference evidence="8 9" key="1">
    <citation type="journal article" date="2018" name="PLoS Genet.">
        <title>Repeat elements organise 3D genome structure and mediate transcription in the filamentous fungus Epichloe festucae.</title>
        <authorList>
            <person name="Winter D.J."/>
            <person name="Ganley A.R.D."/>
            <person name="Young C.A."/>
            <person name="Liachko I."/>
            <person name="Schardl C.L."/>
            <person name="Dupont P.Y."/>
            <person name="Berry D."/>
            <person name="Ram A."/>
            <person name="Scott B."/>
            <person name="Cox M.P."/>
        </authorList>
    </citation>
    <scope>NUCLEOTIDE SEQUENCE [LARGE SCALE GENOMIC DNA]</scope>
    <source>
        <strain evidence="8 9">Fl1</strain>
    </source>
</reference>
<evidence type="ECO:0000259" key="7">
    <source>
        <dbReference type="PROSITE" id="PS51469"/>
    </source>
</evidence>
<dbReference type="Gene3D" id="2.60.120.260">
    <property type="entry name" value="Galactose-binding domain-like"/>
    <property type="match status" value="1"/>
</dbReference>
<organism evidence="8 9">
    <name type="scientific">Epichloe festucae (strain Fl1)</name>
    <dbReference type="NCBI Taxonomy" id="877507"/>
    <lineage>
        <taxon>Eukaryota</taxon>
        <taxon>Fungi</taxon>
        <taxon>Dikarya</taxon>
        <taxon>Ascomycota</taxon>
        <taxon>Pezizomycotina</taxon>
        <taxon>Sordariomycetes</taxon>
        <taxon>Hypocreomycetidae</taxon>
        <taxon>Hypocreales</taxon>
        <taxon>Clavicipitaceae</taxon>
        <taxon>Epichloe</taxon>
    </lineage>
</organism>
<dbReference type="InterPro" id="IPR008979">
    <property type="entry name" value="Galactose-bd-like_sf"/>
</dbReference>
<feature type="chain" id="PRO_5034448942" description="SUN domain-containing protein" evidence="6">
    <location>
        <begin position="24"/>
        <end position="866"/>
    </location>
</feature>
<sequence>MVLTEVFLHGAFVLLGLVPYSVAAIHGTEVVATGGASPAVVPDATPTRESVVTEVCEARTINYITHALPQSCLTSSWKRSSPTSNTLTATEQMNVNISTASNDELVSSESVATVSDLNATETVPAEPTVTTFMSFEDWKEMMLRRAGQDPQDLRSRRPSEHLASDRYSTEIGHAGLGEEGEISLNFEHYGDGDEIGISNSKQSNSDSVDQQVAGNALAQEDGKTAAVHLSKDAGKTCKERFSYSSFDAGATILKTSPGAKNAKAILVENKDTYMLLECDNRSKYVIIELSDDISVDTVVLANFEFFSSMIRHFRVSVSDRYPVKLDKWRELGTFEARNSRDIQPFLVENPQIWAKYVRIEFLTHFGNEYYCPISLLRIHGSRMLDSWKDSETNRDDDIVINKDEINGSSIAPNASQVSDPASQFDGQYIAEVKNVTIWKWSFERNVSTIFGMTCPAFSSANRDFSSKSSSCALINETASSDSDLHISEVASAGVASTKAIPHSGKLTVSDDSTIKVFNTNTGSQDEERIPSGVVSSDTVSSINSTVENERSHNATATFTKVSISGGQTMKHRSSGTTGSPAASPTMQEGFFHAITKRLQQVESNLTLSMKYVEDQSKHVQEALQSREQKQQAKIALFLDNLNKTVLSELHSVREQYDQIWQSTVLALESQRDRSERDMMALSTRLNLLADEVVFQKRMAIVQAIILLSCLFLIIFSRGISLPSLGPLLDQSSATTAYSPSNLPKTSQHLAYQVCKKSELESHRSPMTQALPEDVEPHADADRSFGPSSTQSKNDCLIENTASSSHSCYHRLSPPLSSSPPDELQTLDDDRAANKYAKSRQLLGMSLNNVRKPLPSLPEHPPSPKIT</sequence>
<keyword evidence="9" id="KW-1185">Reference proteome</keyword>
<dbReference type="Proteomes" id="UP000594364">
    <property type="component" value="Chromosome 6"/>
</dbReference>
<feature type="signal peptide" evidence="6">
    <location>
        <begin position="1"/>
        <end position="23"/>
    </location>
</feature>
<dbReference type="GO" id="GO:0012505">
    <property type="term" value="C:endomembrane system"/>
    <property type="evidence" value="ECO:0007669"/>
    <property type="project" value="UniProtKB-SubCell"/>
</dbReference>
<evidence type="ECO:0000313" key="9">
    <source>
        <dbReference type="Proteomes" id="UP000594364"/>
    </source>
</evidence>
<dbReference type="InterPro" id="IPR045120">
    <property type="entry name" value="Suco/Slp1-like"/>
</dbReference>
<gene>
    <name evidence="8" type="ORF">C2857_001800</name>
</gene>
<feature type="compositionally biased region" description="Polar residues" evidence="5">
    <location>
        <begin position="785"/>
        <end position="794"/>
    </location>
</feature>
<evidence type="ECO:0000256" key="1">
    <source>
        <dbReference type="ARBA" id="ARBA00004308"/>
    </source>
</evidence>
<dbReference type="GO" id="GO:0016020">
    <property type="term" value="C:membrane"/>
    <property type="evidence" value="ECO:0007669"/>
    <property type="project" value="InterPro"/>
</dbReference>
<dbReference type="PANTHER" id="PTHR12953">
    <property type="entry name" value="MEMBRANE PROTEIN CH1 RELATED"/>
    <property type="match status" value="1"/>
</dbReference>
<keyword evidence="6" id="KW-0732">Signal</keyword>
<proteinExistence type="predicted"/>
<dbReference type="SUPFAM" id="SSF49785">
    <property type="entry name" value="Galactose-binding domain-like"/>
    <property type="match status" value="1"/>
</dbReference>
<accession>A0A7U3Q2G6</accession>
<evidence type="ECO:0000313" key="8">
    <source>
        <dbReference type="EMBL" id="QPH17035.1"/>
    </source>
</evidence>
<keyword evidence="2" id="KW-0812">Transmembrane</keyword>
<protein>
    <recommendedName>
        <fullName evidence="7">SUN domain-containing protein</fullName>
    </recommendedName>
</protein>
<dbReference type="FunFam" id="2.60.120.260:FF:000082">
    <property type="entry name" value="Sad1/UNC domain protein"/>
    <property type="match status" value="1"/>
</dbReference>
<dbReference type="GO" id="GO:0034975">
    <property type="term" value="P:protein folding in endoplasmic reticulum"/>
    <property type="evidence" value="ECO:0007669"/>
    <property type="project" value="TreeGrafter"/>
</dbReference>
<feature type="compositionally biased region" description="Pro residues" evidence="5">
    <location>
        <begin position="854"/>
        <end position="866"/>
    </location>
</feature>
<dbReference type="InterPro" id="IPR012919">
    <property type="entry name" value="SUN_dom"/>
</dbReference>
<feature type="compositionally biased region" description="Low complexity" evidence="5">
    <location>
        <begin position="811"/>
        <end position="820"/>
    </location>
</feature>
<name>A0A7U3Q2G6_EPIFF</name>
<feature type="region of interest" description="Disordered" evidence="5">
    <location>
        <begin position="807"/>
        <end position="866"/>
    </location>
</feature>
<keyword evidence="4" id="KW-0472">Membrane</keyword>
<evidence type="ECO:0000256" key="5">
    <source>
        <dbReference type="SAM" id="MobiDB-lite"/>
    </source>
</evidence>
<dbReference type="GO" id="GO:0005737">
    <property type="term" value="C:cytoplasm"/>
    <property type="evidence" value="ECO:0007669"/>
    <property type="project" value="TreeGrafter"/>
</dbReference>
<evidence type="ECO:0000256" key="6">
    <source>
        <dbReference type="SAM" id="SignalP"/>
    </source>
</evidence>
<evidence type="ECO:0000256" key="4">
    <source>
        <dbReference type="ARBA" id="ARBA00023136"/>
    </source>
</evidence>
<dbReference type="PROSITE" id="PS51469">
    <property type="entry name" value="SUN"/>
    <property type="match status" value="1"/>
</dbReference>
<dbReference type="EMBL" id="CP031390">
    <property type="protein sequence ID" value="QPH17035.1"/>
    <property type="molecule type" value="Genomic_DNA"/>
</dbReference>
<keyword evidence="3" id="KW-1133">Transmembrane helix</keyword>
<feature type="domain" description="SUN" evidence="7">
    <location>
        <begin position="215"/>
        <end position="383"/>
    </location>
</feature>
<evidence type="ECO:0000256" key="2">
    <source>
        <dbReference type="ARBA" id="ARBA00022692"/>
    </source>
</evidence>
<comment type="subcellular location">
    <subcellularLocation>
        <location evidence="1">Endomembrane system</location>
    </subcellularLocation>
</comment>
<feature type="region of interest" description="Disordered" evidence="5">
    <location>
        <begin position="761"/>
        <end position="794"/>
    </location>
</feature>